<dbReference type="Proteomes" id="UP001295463">
    <property type="component" value="Chromosome"/>
</dbReference>
<keyword evidence="2" id="KW-0449">Lipoprotein</keyword>
<feature type="chain" id="PRO_5045002613" evidence="2">
    <location>
        <begin position="25"/>
        <end position="473"/>
    </location>
</feature>
<accession>A0ABM9D9J0</accession>
<feature type="region of interest" description="Disordered" evidence="3">
    <location>
        <begin position="32"/>
        <end position="53"/>
    </location>
</feature>
<organism evidence="4 5">
    <name type="scientific">Trichlorobacter ammonificans</name>
    <dbReference type="NCBI Taxonomy" id="2916410"/>
    <lineage>
        <taxon>Bacteria</taxon>
        <taxon>Pseudomonadati</taxon>
        <taxon>Thermodesulfobacteriota</taxon>
        <taxon>Desulfuromonadia</taxon>
        <taxon>Geobacterales</taxon>
        <taxon>Geobacteraceae</taxon>
        <taxon>Trichlorobacter</taxon>
    </lineage>
</organism>
<reference evidence="4 5" key="1">
    <citation type="submission" date="2022-03" db="EMBL/GenBank/DDBJ databases">
        <authorList>
            <person name="Koch H."/>
        </authorList>
    </citation>
    <scope>NUCLEOTIDE SEQUENCE [LARGE SCALE GENOMIC DNA]</scope>
    <source>
        <strain evidence="4 5">G1</strain>
    </source>
</reference>
<feature type="compositionally biased region" description="Low complexity" evidence="3">
    <location>
        <begin position="39"/>
        <end position="53"/>
    </location>
</feature>
<keyword evidence="5" id="KW-1185">Reference proteome</keyword>
<proteinExistence type="inferred from homology"/>
<evidence type="ECO:0000313" key="4">
    <source>
        <dbReference type="EMBL" id="CAH2031894.1"/>
    </source>
</evidence>
<dbReference type="InterPro" id="IPR003423">
    <property type="entry name" value="OMP_efflux"/>
</dbReference>
<dbReference type="Pfam" id="PF02321">
    <property type="entry name" value="OEP"/>
    <property type="match status" value="2"/>
</dbReference>
<dbReference type="Gene3D" id="2.20.200.10">
    <property type="entry name" value="Outer membrane efflux proteins (OEP)"/>
    <property type="match status" value="1"/>
</dbReference>
<evidence type="ECO:0000256" key="3">
    <source>
        <dbReference type="SAM" id="MobiDB-lite"/>
    </source>
</evidence>
<dbReference type="SUPFAM" id="SSF56954">
    <property type="entry name" value="Outer membrane efflux proteins (OEP)"/>
    <property type="match status" value="1"/>
</dbReference>
<dbReference type="PANTHER" id="PTHR30203:SF32">
    <property type="entry name" value="CATION EFFLUX SYSTEM PROTEIN CUSC"/>
    <property type="match status" value="1"/>
</dbReference>
<dbReference type="Gene3D" id="1.20.1600.10">
    <property type="entry name" value="Outer membrane efflux proteins (OEP)"/>
    <property type="match status" value="1"/>
</dbReference>
<feature type="signal peptide" evidence="2">
    <location>
        <begin position="1"/>
        <end position="24"/>
    </location>
</feature>
<comment type="similarity">
    <text evidence="1 2">Belongs to the outer membrane factor (OMF) (TC 1.B.17) family.</text>
</comment>
<keyword evidence="2" id="KW-1134">Transmembrane beta strand</keyword>
<protein>
    <submittedName>
        <fullName evidence="4">Outer membrane protein OprM</fullName>
    </submittedName>
</protein>
<dbReference type="EMBL" id="OW150024">
    <property type="protein sequence ID" value="CAH2031894.1"/>
    <property type="molecule type" value="Genomic_DNA"/>
</dbReference>
<keyword evidence="2" id="KW-0472">Membrane</keyword>
<keyword evidence="2" id="KW-0732">Signal</keyword>
<evidence type="ECO:0000256" key="2">
    <source>
        <dbReference type="RuleBase" id="RU362097"/>
    </source>
</evidence>
<dbReference type="RefSeq" id="WP_305732682.1">
    <property type="nucleotide sequence ID" value="NZ_OW150024.1"/>
</dbReference>
<dbReference type="PANTHER" id="PTHR30203">
    <property type="entry name" value="OUTER MEMBRANE CATION EFFLUX PROTEIN"/>
    <property type="match status" value="1"/>
</dbReference>
<keyword evidence="2" id="KW-0564">Palmitate</keyword>
<dbReference type="PROSITE" id="PS51257">
    <property type="entry name" value="PROKAR_LIPOPROTEIN"/>
    <property type="match status" value="1"/>
</dbReference>
<name>A0ABM9D9J0_9BACT</name>
<sequence>MKPVVSPRFLVPGLLLILSGCTMAPSYTRPGAPVPTDWPATSSATTPAAPTTTKSAADIPWREFFTAPQVRQVIELALNNNRDLRVAALNIDKTRAQYQIQRADLFPQIDGTAGASIQRLPADLSGTGQSRIARQYSVGLGISSYELDLFGRVRSLKEQALEQYLATEEARRAVQISLIAEVANAWLTLAADRERLQLAQETLVSQQESYRLIQRRYEVGASSQLDLSQARTRVEAARGDSALYTSRVAQSRNALTLLVGATVPEELLPTALGAVTAVQELPAGVPSDVLLRRPDILQAEHRLKSASANIGAARAAFFPRIGLSASFGTASAKLTDLFQPGSAAWSFVPQISVPLFDTGANLAGLDVSKAERDIAVAQYEKAIQTAFREVADTLANNATLDEQLAAQQALTDAAADSYRLSEARYTRGVDSYLTVLDSQRSTYSAQQNLISVRLARLANQVTLYKVLGGGAAQ</sequence>
<dbReference type="NCBIfam" id="TIGR01845">
    <property type="entry name" value="outer_NodT"/>
    <property type="match status" value="1"/>
</dbReference>
<gene>
    <name evidence="4" type="primary">oprM</name>
    <name evidence="4" type="ORF">GEAMG1_2059</name>
</gene>
<keyword evidence="2" id="KW-0812">Transmembrane</keyword>
<evidence type="ECO:0000256" key="1">
    <source>
        <dbReference type="ARBA" id="ARBA00007613"/>
    </source>
</evidence>
<evidence type="ECO:0000313" key="5">
    <source>
        <dbReference type="Proteomes" id="UP001295463"/>
    </source>
</evidence>
<comment type="subcellular location">
    <subcellularLocation>
        <location evidence="2">Cell membrane</location>
        <topology evidence="2">Lipid-anchor</topology>
    </subcellularLocation>
</comment>
<dbReference type="InterPro" id="IPR010131">
    <property type="entry name" value="MdtP/NodT-like"/>
</dbReference>